<dbReference type="PROSITE" id="PS01071">
    <property type="entry name" value="GRPE"/>
    <property type="match status" value="1"/>
</dbReference>
<dbReference type="Gene3D" id="3.90.20.20">
    <property type="match status" value="1"/>
</dbReference>
<feature type="compositionally biased region" description="Acidic residues" evidence="13">
    <location>
        <begin position="27"/>
        <end position="49"/>
    </location>
</feature>
<dbReference type="Proteomes" id="UP000198778">
    <property type="component" value="Unassembled WGS sequence"/>
</dbReference>
<evidence type="ECO:0000256" key="10">
    <source>
        <dbReference type="HAMAP-Rule" id="MF_01151"/>
    </source>
</evidence>
<evidence type="ECO:0000256" key="13">
    <source>
        <dbReference type="SAM" id="MobiDB-lite"/>
    </source>
</evidence>
<dbReference type="STRING" id="745820.SAMN04488053_101856"/>
<evidence type="ECO:0000313" key="14">
    <source>
        <dbReference type="EMBL" id="SDN43888.1"/>
    </source>
</evidence>
<dbReference type="Pfam" id="PF01025">
    <property type="entry name" value="GrpE"/>
    <property type="match status" value="1"/>
</dbReference>
<dbReference type="InterPro" id="IPR000740">
    <property type="entry name" value="GrpE"/>
</dbReference>
<organism evidence="14 15">
    <name type="scientific">Alkalicoccus daliensis</name>
    <dbReference type="NCBI Taxonomy" id="745820"/>
    <lineage>
        <taxon>Bacteria</taxon>
        <taxon>Bacillati</taxon>
        <taxon>Bacillota</taxon>
        <taxon>Bacilli</taxon>
        <taxon>Bacillales</taxon>
        <taxon>Bacillaceae</taxon>
        <taxon>Alkalicoccus</taxon>
    </lineage>
</organism>
<dbReference type="OrthoDB" id="9812586at2"/>
<accession>A0A1H0BE21</accession>
<dbReference type="HAMAP" id="MF_01151">
    <property type="entry name" value="GrpE"/>
    <property type="match status" value="1"/>
</dbReference>
<name>A0A1H0BE21_9BACI</name>
<comment type="function">
    <text evidence="7 10 11">Participates actively in the response to hyperosmotic and heat shock by preventing the aggregation of stress-denatured proteins, in association with DnaK and GrpE. It is the nucleotide exchange factor for DnaK and may function as a thermosensor. Unfolded proteins bind initially to DnaJ; upon interaction with the DnaJ-bound protein, DnaK hydrolyzes its bound ATP, resulting in the formation of a stable complex. GrpE releases ADP from DnaK; ATP binding to DnaK triggers the release of the substrate protein, thus completing the reaction cycle. Several rounds of ATP-dependent interactions between DnaJ, DnaK and GrpE are required for fully efficient folding.</text>
</comment>
<dbReference type="InterPro" id="IPR009012">
    <property type="entry name" value="GrpE_head"/>
</dbReference>
<dbReference type="GO" id="GO:0006457">
    <property type="term" value="P:protein folding"/>
    <property type="evidence" value="ECO:0007669"/>
    <property type="project" value="InterPro"/>
</dbReference>
<evidence type="ECO:0000256" key="3">
    <source>
        <dbReference type="ARBA" id="ARBA00011738"/>
    </source>
</evidence>
<dbReference type="InterPro" id="IPR013805">
    <property type="entry name" value="GrpE_CC"/>
</dbReference>
<sequence>MSQEKRDDLHEEEVQEASETENNASSEAEDIEEAEEENAEEVSPEAEEIEQLKAELEEAQNRNIRLQADYDNFRRRTKKEKEEAAKFKSQKLAESLLPAIDNFERALTIEPETEEAKNLLQGMKMVYNQISEALQSEQVKAMDTVGQPFDPHMHQAVMQVEEEGYESNVIVEELQKGYTLNDKVIRPAMVKVNA</sequence>
<evidence type="ECO:0000256" key="2">
    <source>
        <dbReference type="ARBA" id="ARBA00009054"/>
    </source>
</evidence>
<keyword evidence="15" id="KW-1185">Reference proteome</keyword>
<dbReference type="NCBIfam" id="NF010738">
    <property type="entry name" value="PRK14140.1"/>
    <property type="match status" value="1"/>
</dbReference>
<dbReference type="GO" id="GO:0005737">
    <property type="term" value="C:cytoplasm"/>
    <property type="evidence" value="ECO:0007669"/>
    <property type="project" value="UniProtKB-SubCell"/>
</dbReference>
<evidence type="ECO:0000256" key="4">
    <source>
        <dbReference type="ARBA" id="ARBA00022490"/>
    </source>
</evidence>
<keyword evidence="6 10" id="KW-0143">Chaperone</keyword>
<dbReference type="Gene3D" id="2.30.22.10">
    <property type="entry name" value="Head domain of nucleotide exchange factor GrpE"/>
    <property type="match status" value="1"/>
</dbReference>
<dbReference type="CDD" id="cd00446">
    <property type="entry name" value="GrpE"/>
    <property type="match status" value="1"/>
</dbReference>
<keyword evidence="4 10" id="KW-0963">Cytoplasm</keyword>
<dbReference type="AlphaFoldDB" id="A0A1H0BE21"/>
<dbReference type="PANTHER" id="PTHR21237">
    <property type="entry name" value="GRPE PROTEIN"/>
    <property type="match status" value="1"/>
</dbReference>
<dbReference type="GO" id="GO:0051087">
    <property type="term" value="F:protein-folding chaperone binding"/>
    <property type="evidence" value="ECO:0007669"/>
    <property type="project" value="InterPro"/>
</dbReference>
<dbReference type="GO" id="GO:0042803">
    <property type="term" value="F:protein homodimerization activity"/>
    <property type="evidence" value="ECO:0007669"/>
    <property type="project" value="InterPro"/>
</dbReference>
<keyword evidence="5 10" id="KW-0346">Stress response</keyword>
<proteinExistence type="inferred from homology"/>
<evidence type="ECO:0000256" key="9">
    <source>
        <dbReference type="ARBA" id="ARBA00076414"/>
    </source>
</evidence>
<comment type="subunit">
    <text evidence="3 10">Homodimer.</text>
</comment>
<dbReference type="FunFam" id="2.30.22.10:FF:000001">
    <property type="entry name" value="Protein GrpE"/>
    <property type="match status" value="1"/>
</dbReference>
<comment type="subcellular location">
    <subcellularLocation>
        <location evidence="1 10">Cytoplasm</location>
    </subcellularLocation>
</comment>
<protein>
    <recommendedName>
        <fullName evidence="8 10">Protein GrpE</fullName>
    </recommendedName>
    <alternativeName>
        <fullName evidence="9 10">HSP-70 cofactor</fullName>
    </alternativeName>
</protein>
<feature type="compositionally biased region" description="Basic and acidic residues" evidence="13">
    <location>
        <begin position="50"/>
        <end position="60"/>
    </location>
</feature>
<gene>
    <name evidence="10" type="primary">grpE</name>
    <name evidence="14" type="ORF">SAMN04488053_101856</name>
</gene>
<evidence type="ECO:0000256" key="1">
    <source>
        <dbReference type="ARBA" id="ARBA00004496"/>
    </source>
</evidence>
<dbReference type="SUPFAM" id="SSF51064">
    <property type="entry name" value="Head domain of nucleotide exchange factor GrpE"/>
    <property type="match status" value="1"/>
</dbReference>
<dbReference type="GO" id="GO:0051082">
    <property type="term" value="F:unfolded protein binding"/>
    <property type="evidence" value="ECO:0007669"/>
    <property type="project" value="TreeGrafter"/>
</dbReference>
<comment type="similarity">
    <text evidence="2 10 12">Belongs to the GrpE family.</text>
</comment>
<evidence type="ECO:0000313" key="15">
    <source>
        <dbReference type="Proteomes" id="UP000198778"/>
    </source>
</evidence>
<feature type="compositionally biased region" description="Acidic residues" evidence="13">
    <location>
        <begin position="10"/>
        <end position="19"/>
    </location>
</feature>
<dbReference type="GO" id="GO:0000774">
    <property type="term" value="F:adenyl-nucleotide exchange factor activity"/>
    <property type="evidence" value="ECO:0007669"/>
    <property type="project" value="InterPro"/>
</dbReference>
<dbReference type="SUPFAM" id="SSF58014">
    <property type="entry name" value="Coiled-coil domain of nucleotide exchange factor GrpE"/>
    <property type="match status" value="1"/>
</dbReference>
<dbReference type="PRINTS" id="PR00773">
    <property type="entry name" value="GRPEPROTEIN"/>
</dbReference>
<evidence type="ECO:0000256" key="12">
    <source>
        <dbReference type="RuleBase" id="RU004478"/>
    </source>
</evidence>
<dbReference type="PANTHER" id="PTHR21237:SF23">
    <property type="entry name" value="GRPE PROTEIN HOMOLOG, MITOCHONDRIAL"/>
    <property type="match status" value="1"/>
</dbReference>
<feature type="region of interest" description="Disordered" evidence="13">
    <location>
        <begin position="1"/>
        <end position="62"/>
    </location>
</feature>
<evidence type="ECO:0000256" key="8">
    <source>
        <dbReference type="ARBA" id="ARBA00072274"/>
    </source>
</evidence>
<evidence type="ECO:0000256" key="6">
    <source>
        <dbReference type="ARBA" id="ARBA00023186"/>
    </source>
</evidence>
<evidence type="ECO:0000256" key="5">
    <source>
        <dbReference type="ARBA" id="ARBA00023016"/>
    </source>
</evidence>
<evidence type="ECO:0000256" key="7">
    <source>
        <dbReference type="ARBA" id="ARBA00053401"/>
    </source>
</evidence>
<dbReference type="EMBL" id="FNIL01000001">
    <property type="protein sequence ID" value="SDN43888.1"/>
    <property type="molecule type" value="Genomic_DNA"/>
</dbReference>
<reference evidence="15" key="1">
    <citation type="submission" date="2016-10" db="EMBL/GenBank/DDBJ databases">
        <authorList>
            <person name="Varghese N."/>
            <person name="Submissions S."/>
        </authorList>
    </citation>
    <scope>NUCLEOTIDE SEQUENCE [LARGE SCALE GENOMIC DNA]</scope>
    <source>
        <strain evidence="15">CGMCC 1.10369</strain>
    </source>
</reference>
<dbReference type="RefSeq" id="WP_090840863.1">
    <property type="nucleotide sequence ID" value="NZ_FNIL01000001.1"/>
</dbReference>
<evidence type="ECO:0000256" key="11">
    <source>
        <dbReference type="RuleBase" id="RU000639"/>
    </source>
</evidence>